<feature type="domain" description="DUF6538" evidence="2">
    <location>
        <begin position="14"/>
        <end position="67"/>
    </location>
</feature>
<dbReference type="EMBL" id="SAWY01000038">
    <property type="protein sequence ID" value="TPH12779.1"/>
    <property type="molecule type" value="Genomic_DNA"/>
</dbReference>
<keyword evidence="1" id="KW-0175">Coiled coil</keyword>
<evidence type="ECO:0000313" key="4">
    <source>
        <dbReference type="Proteomes" id="UP000315303"/>
    </source>
</evidence>
<evidence type="ECO:0000259" key="2">
    <source>
        <dbReference type="Pfam" id="PF20172"/>
    </source>
</evidence>
<feature type="coiled-coil region" evidence="1">
    <location>
        <begin position="266"/>
        <end position="293"/>
    </location>
</feature>
<evidence type="ECO:0000313" key="3">
    <source>
        <dbReference type="EMBL" id="TPH12779.1"/>
    </source>
</evidence>
<organism evidence="3 4">
    <name type="scientific">Litorilituus lipolyticus</name>
    <dbReference type="NCBI Taxonomy" id="2491017"/>
    <lineage>
        <taxon>Bacteria</taxon>
        <taxon>Pseudomonadati</taxon>
        <taxon>Pseudomonadota</taxon>
        <taxon>Gammaproteobacteria</taxon>
        <taxon>Alteromonadales</taxon>
        <taxon>Colwelliaceae</taxon>
        <taxon>Litorilituus</taxon>
    </lineage>
</organism>
<keyword evidence="4" id="KW-1185">Reference proteome</keyword>
<gene>
    <name evidence="3" type="ORF">EPA86_15220</name>
</gene>
<comment type="caution">
    <text evidence="3">The sequence shown here is derived from an EMBL/GenBank/DDBJ whole genome shotgun (WGS) entry which is preliminary data.</text>
</comment>
<dbReference type="AlphaFoldDB" id="A0A502KR45"/>
<sequence length="296" mass="35146">MNNISHYLYQYPQSKNYYFRFRIPVKYKSLLVKDKKHFTSTLKTSDINVAQYLAIFIKSKIFKELSHLEAKPENYQPENWDFYKYLKTKFDTYLSWGKKLSASQSFSDEIDQLNEVSTSDMGVYEDYLETLINDKDKKAMLCLNKQIAHAPYMLSYLGDYNDFLSSRFHSDIHKRSTEQPPLSKPSEAELFFTEQHYDGEFYQALRDDTPTDSPIALKRFMARHAWIELEFKQHLIKQLKGFKQSYNPFSDTVTAKAYSPTEYGSFLEIIETLKETQRVIKDLKQEKEEKHKSRSY</sequence>
<dbReference type="OrthoDB" id="9784724at2"/>
<dbReference type="RefSeq" id="WP_140605131.1">
    <property type="nucleotide sequence ID" value="NZ_SAWY01000038.1"/>
</dbReference>
<dbReference type="InterPro" id="IPR046668">
    <property type="entry name" value="DUF6538"/>
</dbReference>
<dbReference type="Pfam" id="PF20172">
    <property type="entry name" value="DUF6538"/>
    <property type="match status" value="1"/>
</dbReference>
<evidence type="ECO:0000256" key="1">
    <source>
        <dbReference type="SAM" id="Coils"/>
    </source>
</evidence>
<name>A0A502KR45_9GAMM</name>
<accession>A0A502KR45</accession>
<dbReference type="Proteomes" id="UP000315303">
    <property type="component" value="Unassembled WGS sequence"/>
</dbReference>
<proteinExistence type="predicted"/>
<protein>
    <recommendedName>
        <fullName evidence="2">DUF6538 domain-containing protein</fullName>
    </recommendedName>
</protein>
<reference evidence="3 4" key="1">
    <citation type="submission" date="2019-01" db="EMBL/GenBank/DDBJ databases">
        <title>Litorilituus lipolytica sp. nov., isolated from intertidal sand of the Yellow Sea in China.</title>
        <authorList>
            <person name="Liu A."/>
        </authorList>
    </citation>
    <scope>NUCLEOTIDE SEQUENCE [LARGE SCALE GENOMIC DNA]</scope>
    <source>
        <strain evidence="3 4">RZ04</strain>
    </source>
</reference>